<evidence type="ECO:0000256" key="2">
    <source>
        <dbReference type="ARBA" id="ARBA00022448"/>
    </source>
</evidence>
<feature type="transmembrane region" description="Helical" evidence="7">
    <location>
        <begin position="28"/>
        <end position="49"/>
    </location>
</feature>
<dbReference type="PANTHER" id="PTHR43386">
    <property type="entry name" value="OLIGOPEPTIDE TRANSPORT SYSTEM PERMEASE PROTEIN APPC"/>
    <property type="match status" value="1"/>
</dbReference>
<evidence type="ECO:0000256" key="1">
    <source>
        <dbReference type="ARBA" id="ARBA00004651"/>
    </source>
</evidence>
<feature type="transmembrane region" description="Helical" evidence="7">
    <location>
        <begin position="251"/>
        <end position="278"/>
    </location>
</feature>
<name>A0A8E1WHF7_9HYPH</name>
<keyword evidence="3" id="KW-1003">Cell membrane</keyword>
<dbReference type="CDD" id="cd06261">
    <property type="entry name" value="TM_PBP2"/>
    <property type="match status" value="1"/>
</dbReference>
<dbReference type="PROSITE" id="PS50928">
    <property type="entry name" value="ABC_TM1"/>
    <property type="match status" value="1"/>
</dbReference>
<comment type="similarity">
    <text evidence="7">Belongs to the binding-protein-dependent transport system permease family.</text>
</comment>
<dbReference type="AlphaFoldDB" id="A0A8E1WHF7"/>
<evidence type="ECO:0000256" key="6">
    <source>
        <dbReference type="ARBA" id="ARBA00023136"/>
    </source>
</evidence>
<dbReference type="Pfam" id="PF12911">
    <property type="entry name" value="OppC_N"/>
    <property type="match status" value="1"/>
</dbReference>
<dbReference type="PANTHER" id="PTHR43386:SF25">
    <property type="entry name" value="PEPTIDE ABC TRANSPORTER PERMEASE PROTEIN"/>
    <property type="match status" value="1"/>
</dbReference>
<dbReference type="InterPro" id="IPR050366">
    <property type="entry name" value="BP-dependent_transpt_permease"/>
</dbReference>
<dbReference type="GO" id="GO:0005886">
    <property type="term" value="C:plasma membrane"/>
    <property type="evidence" value="ECO:0007669"/>
    <property type="project" value="UniProtKB-SubCell"/>
</dbReference>
<keyword evidence="5 7" id="KW-1133">Transmembrane helix</keyword>
<dbReference type="InterPro" id="IPR035906">
    <property type="entry name" value="MetI-like_sf"/>
</dbReference>
<dbReference type="SUPFAM" id="SSF161098">
    <property type="entry name" value="MetI-like"/>
    <property type="match status" value="1"/>
</dbReference>
<sequence length="294" mass="30754">MSEAATTAGGEGTKRSFDFGRLFRNGTLVTGVGILAVMVFVAIFADIIAPHDPFRANPIARYLPPLSPGYFLGTDELGRDILSRLMYGARLALLVAVVPTVIALVIGGAVGLFAGYAGGVWDSIVMRIFDVMFAFPGILLALGISAALGPGLSSMIIAMIVVTIPAFGRIVRGVVLGVKEELYVEAATALGYGHLRIALRHVLPNVLAPVLVYGTLQTGRNVILAASLSFLGLGPQPPTPDWGQMLGGGRMALATAAHVATIPGLAIALLAIGFNLLGDAARDLLDPRMKRDRD</sequence>
<dbReference type="Proteomes" id="UP000532373">
    <property type="component" value="Unassembled WGS sequence"/>
</dbReference>
<dbReference type="InterPro" id="IPR000515">
    <property type="entry name" value="MetI-like"/>
</dbReference>
<comment type="subcellular location">
    <subcellularLocation>
        <location evidence="1 7">Cell membrane</location>
        <topology evidence="1 7">Multi-pass membrane protein</topology>
    </subcellularLocation>
</comment>
<dbReference type="RefSeq" id="WP_184770958.1">
    <property type="nucleotide sequence ID" value="NZ_JACHGI010000010.1"/>
</dbReference>
<keyword evidence="4 7" id="KW-0812">Transmembrane</keyword>
<proteinExistence type="inferred from homology"/>
<feature type="transmembrane region" description="Helical" evidence="7">
    <location>
        <begin position="137"/>
        <end position="162"/>
    </location>
</feature>
<feature type="transmembrane region" description="Helical" evidence="7">
    <location>
        <begin position="91"/>
        <end position="117"/>
    </location>
</feature>
<accession>A0A8E1WHF7</accession>
<evidence type="ECO:0000256" key="4">
    <source>
        <dbReference type="ARBA" id="ARBA00022692"/>
    </source>
</evidence>
<evidence type="ECO:0000256" key="3">
    <source>
        <dbReference type="ARBA" id="ARBA00022475"/>
    </source>
</evidence>
<evidence type="ECO:0000256" key="7">
    <source>
        <dbReference type="RuleBase" id="RU363032"/>
    </source>
</evidence>
<dbReference type="GO" id="GO:0055085">
    <property type="term" value="P:transmembrane transport"/>
    <property type="evidence" value="ECO:0007669"/>
    <property type="project" value="InterPro"/>
</dbReference>
<dbReference type="Pfam" id="PF00528">
    <property type="entry name" value="BPD_transp_1"/>
    <property type="match status" value="1"/>
</dbReference>
<feature type="domain" description="ABC transmembrane type-1" evidence="8">
    <location>
        <begin position="89"/>
        <end position="278"/>
    </location>
</feature>
<keyword evidence="2 7" id="KW-0813">Transport</keyword>
<gene>
    <name evidence="9" type="ORF">HNQ96_004322</name>
</gene>
<feature type="transmembrane region" description="Helical" evidence="7">
    <location>
        <begin position="206"/>
        <end position="231"/>
    </location>
</feature>
<protein>
    <submittedName>
        <fullName evidence="9">Peptide/nickel transport system permease protein</fullName>
    </submittedName>
</protein>
<dbReference type="Gene3D" id="1.10.3720.10">
    <property type="entry name" value="MetI-like"/>
    <property type="match status" value="1"/>
</dbReference>
<organism evidence="9 10">
    <name type="scientific">Aminobacter carboxidus</name>
    <dbReference type="NCBI Taxonomy" id="376165"/>
    <lineage>
        <taxon>Bacteria</taxon>
        <taxon>Pseudomonadati</taxon>
        <taxon>Pseudomonadota</taxon>
        <taxon>Alphaproteobacteria</taxon>
        <taxon>Hyphomicrobiales</taxon>
        <taxon>Phyllobacteriaceae</taxon>
        <taxon>Aminobacter</taxon>
    </lineage>
</organism>
<comment type="caution">
    <text evidence="9">The sequence shown here is derived from an EMBL/GenBank/DDBJ whole genome shotgun (WGS) entry which is preliminary data.</text>
</comment>
<evidence type="ECO:0000256" key="5">
    <source>
        <dbReference type="ARBA" id="ARBA00022989"/>
    </source>
</evidence>
<reference evidence="9 10" key="1">
    <citation type="submission" date="2020-08" db="EMBL/GenBank/DDBJ databases">
        <title>Genomic Encyclopedia of Type Strains, Phase IV (KMG-IV): sequencing the most valuable type-strain genomes for metagenomic binning, comparative biology and taxonomic classification.</title>
        <authorList>
            <person name="Goeker M."/>
        </authorList>
    </citation>
    <scope>NUCLEOTIDE SEQUENCE [LARGE SCALE GENOMIC DNA]</scope>
    <source>
        <strain evidence="9 10">DSM 17454</strain>
    </source>
</reference>
<evidence type="ECO:0000313" key="10">
    <source>
        <dbReference type="Proteomes" id="UP000532373"/>
    </source>
</evidence>
<evidence type="ECO:0000313" key="9">
    <source>
        <dbReference type="EMBL" id="MBB6468438.1"/>
    </source>
</evidence>
<dbReference type="EMBL" id="JACHGI010000010">
    <property type="protein sequence ID" value="MBB6468438.1"/>
    <property type="molecule type" value="Genomic_DNA"/>
</dbReference>
<dbReference type="InterPro" id="IPR025966">
    <property type="entry name" value="OppC_N"/>
</dbReference>
<keyword evidence="6 7" id="KW-0472">Membrane</keyword>
<evidence type="ECO:0000259" key="8">
    <source>
        <dbReference type="PROSITE" id="PS50928"/>
    </source>
</evidence>